<protein>
    <submittedName>
        <fullName evidence="1">Uncharacterized protein</fullName>
    </submittedName>
</protein>
<evidence type="ECO:0000313" key="1">
    <source>
        <dbReference type="EMBL" id="KAK3308718.1"/>
    </source>
</evidence>
<name>A0AAJ0M4H2_9PEZI</name>
<dbReference type="GeneID" id="87883076"/>
<proteinExistence type="predicted"/>
<dbReference type="PANTHER" id="PTHR35186:SF4">
    <property type="entry name" value="PRION-INHIBITION AND PROPAGATION HELO DOMAIN-CONTAINING PROTEIN"/>
    <property type="match status" value="1"/>
</dbReference>
<evidence type="ECO:0000313" key="2">
    <source>
        <dbReference type="Proteomes" id="UP001273166"/>
    </source>
</evidence>
<reference evidence="1" key="2">
    <citation type="submission" date="2023-06" db="EMBL/GenBank/DDBJ databases">
        <authorList>
            <consortium name="Lawrence Berkeley National Laboratory"/>
            <person name="Mondo S.J."/>
            <person name="Hensen N."/>
            <person name="Bonometti L."/>
            <person name="Westerberg I."/>
            <person name="Brannstrom I.O."/>
            <person name="Guillou S."/>
            <person name="Cros-Aarteil S."/>
            <person name="Calhoun S."/>
            <person name="Haridas S."/>
            <person name="Kuo A."/>
            <person name="Pangilinan J."/>
            <person name="Riley R."/>
            <person name="Labutti K."/>
            <person name="Andreopoulos B."/>
            <person name="Lipzen A."/>
            <person name="Chen C."/>
            <person name="Yanf M."/>
            <person name="Daum C."/>
            <person name="Ng V."/>
            <person name="Clum A."/>
            <person name="Steindorff A."/>
            <person name="Ohm R."/>
            <person name="Martin F."/>
            <person name="Silar P."/>
            <person name="Natvig D."/>
            <person name="Lalanne C."/>
            <person name="Gautier V."/>
            <person name="Ament-Velasquez S.L."/>
            <person name="Kruys A."/>
            <person name="Hutchinson M.I."/>
            <person name="Powell A.J."/>
            <person name="Barry K."/>
            <person name="Miller A.N."/>
            <person name="Grigoriev I.V."/>
            <person name="Debuchy R."/>
            <person name="Gladieux P."/>
            <person name="Thoren M.H."/>
            <person name="Johannesson H."/>
        </authorList>
    </citation>
    <scope>NUCLEOTIDE SEQUENCE</scope>
    <source>
        <strain evidence="1">CBS 333.67</strain>
    </source>
</reference>
<reference evidence="1" key="1">
    <citation type="journal article" date="2023" name="Mol. Phylogenet. Evol.">
        <title>Genome-scale phylogeny and comparative genomics of the fungal order Sordariales.</title>
        <authorList>
            <person name="Hensen N."/>
            <person name="Bonometti L."/>
            <person name="Westerberg I."/>
            <person name="Brannstrom I.O."/>
            <person name="Guillou S."/>
            <person name="Cros-Aarteil S."/>
            <person name="Calhoun S."/>
            <person name="Haridas S."/>
            <person name="Kuo A."/>
            <person name="Mondo S."/>
            <person name="Pangilinan J."/>
            <person name="Riley R."/>
            <person name="LaButti K."/>
            <person name="Andreopoulos B."/>
            <person name="Lipzen A."/>
            <person name="Chen C."/>
            <person name="Yan M."/>
            <person name="Daum C."/>
            <person name="Ng V."/>
            <person name="Clum A."/>
            <person name="Steindorff A."/>
            <person name="Ohm R.A."/>
            <person name="Martin F."/>
            <person name="Silar P."/>
            <person name="Natvig D.O."/>
            <person name="Lalanne C."/>
            <person name="Gautier V."/>
            <person name="Ament-Velasquez S.L."/>
            <person name="Kruys A."/>
            <person name="Hutchinson M.I."/>
            <person name="Powell A.J."/>
            <person name="Barry K."/>
            <person name="Miller A.N."/>
            <person name="Grigoriev I.V."/>
            <person name="Debuchy R."/>
            <person name="Gladieux P."/>
            <person name="Hiltunen Thoren M."/>
            <person name="Johannesson H."/>
        </authorList>
    </citation>
    <scope>NUCLEOTIDE SEQUENCE</scope>
    <source>
        <strain evidence="1">CBS 333.67</strain>
    </source>
</reference>
<comment type="caution">
    <text evidence="1">The sequence shown here is derived from an EMBL/GenBank/DDBJ whole genome shotgun (WGS) entry which is preliminary data.</text>
</comment>
<dbReference type="Proteomes" id="UP001273166">
    <property type="component" value="Unassembled WGS sequence"/>
</dbReference>
<dbReference type="PANTHER" id="PTHR35186">
    <property type="entry name" value="ANK_REP_REGION DOMAIN-CONTAINING PROTEIN"/>
    <property type="match status" value="1"/>
</dbReference>
<accession>A0AAJ0M4H2</accession>
<feature type="non-terminal residue" evidence="1">
    <location>
        <position position="343"/>
    </location>
</feature>
<keyword evidence="2" id="KW-1185">Reference proteome</keyword>
<dbReference type="EMBL" id="JAUDZG010000002">
    <property type="protein sequence ID" value="KAK3308718.1"/>
    <property type="molecule type" value="Genomic_DNA"/>
</dbReference>
<organism evidence="1 2">
    <name type="scientific">Chaetomium strumarium</name>
    <dbReference type="NCBI Taxonomy" id="1170767"/>
    <lineage>
        <taxon>Eukaryota</taxon>
        <taxon>Fungi</taxon>
        <taxon>Dikarya</taxon>
        <taxon>Ascomycota</taxon>
        <taxon>Pezizomycotina</taxon>
        <taxon>Sordariomycetes</taxon>
        <taxon>Sordariomycetidae</taxon>
        <taxon>Sordariales</taxon>
        <taxon>Chaetomiaceae</taxon>
        <taxon>Chaetomium</taxon>
    </lineage>
</organism>
<gene>
    <name evidence="1" type="ORF">B0T15DRAFT_380319</name>
</gene>
<sequence length="343" mass="39011">MSGIEIAGIVLGSFPILLKCLNHYRDGFRPLEEWWDFRTHSVAFVDDIRHQMMRYNENLIRLLGPIAANMRDLHDLIRNPTDQRWHDGNLEVPLRQRLGSEYDRFFRIVERMREVVADLEVLLQIDDGTVALLVSPSQGTPWQWYFKRMRISFSREKHRNVRKLAAYNQELHEILGYSERITSASVSDKRVALDLELAESDSRLHAPTRAVGLFGSIRQQACGIYNRLNQRRKYDSTCPPETYAARDAARLNFSPLSISVSGNVLFILGSDSEFPSTTLQQFRINMATGATPAPMPDMSLAQKSALLASVQQALIGDNRATMRQEKPGSLPSLRLQASIPSLK</sequence>
<dbReference type="AlphaFoldDB" id="A0AAJ0M4H2"/>
<dbReference type="RefSeq" id="XP_062724498.1">
    <property type="nucleotide sequence ID" value="XM_062864247.1"/>
</dbReference>